<dbReference type="AlphaFoldDB" id="A0A290WY66"/>
<protein>
    <recommendedName>
        <fullName evidence="1">DUF4440 domain-containing protein</fullName>
    </recommendedName>
</protein>
<dbReference type="KEGG" id="jsv:CNX70_18130"/>
<sequence>MMSWPQASVRDWRCRSHQRMLLHDLDLDEIRMKLTLSHILSTCLLGTLGAIGGAQAAPADAELLALVQRHAQAQNNFDQVALRATTVENYVEISPVGEVDGREKMLSFYAPEQKRPSPQLQVDEPVVRLFGDTAVISTRLSYRVNQDAAVRTFALRAGYVARLVDKQWLLVSAQYTGIRPPKP</sequence>
<keyword evidence="3" id="KW-1185">Reference proteome</keyword>
<name>A0A290WY66_9BURK</name>
<feature type="domain" description="DUF4440" evidence="1">
    <location>
        <begin position="63"/>
        <end position="170"/>
    </location>
</feature>
<accession>A0A290WY66</accession>
<dbReference type="Proteomes" id="UP000218437">
    <property type="component" value="Chromosome"/>
</dbReference>
<dbReference type="InterPro" id="IPR032710">
    <property type="entry name" value="NTF2-like_dom_sf"/>
</dbReference>
<proteinExistence type="predicted"/>
<dbReference type="InterPro" id="IPR027843">
    <property type="entry name" value="DUF4440"/>
</dbReference>
<reference evidence="2 3" key="1">
    <citation type="submission" date="2017-09" db="EMBL/GenBank/DDBJ databases">
        <title>Complete genome sequence of Janthinobacterium svalbardensis PAMC 27463.</title>
        <authorList>
            <person name="Cho Y.-J."/>
            <person name="Cho A."/>
            <person name="Kim O.-S."/>
            <person name="Lee J.-I."/>
        </authorList>
    </citation>
    <scope>NUCLEOTIDE SEQUENCE [LARGE SCALE GENOMIC DNA]</scope>
    <source>
        <strain evidence="2 3">PAMC 27463</strain>
    </source>
</reference>
<evidence type="ECO:0000259" key="1">
    <source>
        <dbReference type="Pfam" id="PF14534"/>
    </source>
</evidence>
<evidence type="ECO:0000313" key="3">
    <source>
        <dbReference type="Proteomes" id="UP000218437"/>
    </source>
</evidence>
<gene>
    <name evidence="2" type="ORF">CNX70_18130</name>
</gene>
<dbReference type="Pfam" id="PF14534">
    <property type="entry name" value="DUF4440"/>
    <property type="match status" value="1"/>
</dbReference>
<organism evidence="2 3">
    <name type="scientific">Janthinobacterium svalbardensis</name>
    <dbReference type="NCBI Taxonomy" id="368607"/>
    <lineage>
        <taxon>Bacteria</taxon>
        <taxon>Pseudomonadati</taxon>
        <taxon>Pseudomonadota</taxon>
        <taxon>Betaproteobacteria</taxon>
        <taxon>Burkholderiales</taxon>
        <taxon>Oxalobacteraceae</taxon>
        <taxon>Janthinobacterium</taxon>
    </lineage>
</organism>
<dbReference type="EMBL" id="CP023422">
    <property type="protein sequence ID" value="ATD61865.1"/>
    <property type="molecule type" value="Genomic_DNA"/>
</dbReference>
<dbReference type="Gene3D" id="3.10.450.50">
    <property type="match status" value="1"/>
</dbReference>
<dbReference type="SUPFAM" id="SSF54427">
    <property type="entry name" value="NTF2-like"/>
    <property type="match status" value="1"/>
</dbReference>
<evidence type="ECO:0000313" key="2">
    <source>
        <dbReference type="EMBL" id="ATD61865.1"/>
    </source>
</evidence>